<protein>
    <submittedName>
        <fullName evidence="1">Uncharacterized protein</fullName>
    </submittedName>
</protein>
<dbReference type="Gene3D" id="3.40.140.10">
    <property type="entry name" value="Cytidine Deaminase, domain 2"/>
    <property type="match status" value="1"/>
</dbReference>
<dbReference type="Proteomes" id="UP000199416">
    <property type="component" value="Unassembled WGS sequence"/>
</dbReference>
<gene>
    <name evidence="1" type="ORF">SAMN05660690_4303</name>
</gene>
<dbReference type="STRING" id="1190417.SAMN05660690_4303"/>
<proteinExistence type="predicted"/>
<dbReference type="SUPFAM" id="SSF102712">
    <property type="entry name" value="JAB1/MPN domain"/>
    <property type="match status" value="1"/>
</dbReference>
<evidence type="ECO:0000313" key="1">
    <source>
        <dbReference type="EMBL" id="SDD47424.1"/>
    </source>
</evidence>
<reference evidence="2" key="1">
    <citation type="submission" date="2016-10" db="EMBL/GenBank/DDBJ databases">
        <authorList>
            <person name="Varghese N."/>
            <person name="Submissions S."/>
        </authorList>
    </citation>
    <scope>NUCLEOTIDE SEQUENCE [LARGE SCALE GENOMIC DNA]</scope>
    <source>
        <strain evidence="2">DSM 45421</strain>
    </source>
</reference>
<name>A0A1G6V1R9_9ACTN</name>
<sequence length="226" mass="24774">MPTSPAAVVRESAGRPELHLSRPLVDRLVTTAATVHAAGLKSFGLLVADPDAPRFPFTATDVVFFDPARNRRNAEWARPAFEAQGSYFRAHEDAGFVADPAEQLAVHRRLESCGLEPVALFHVHRRQPANFSLIDFRLHNPAYPWHLIISLRDAGAPVVQPFAVCKDLDADVDISPRDWLEGSELSYRGPEVTPMRLVVDTVVDTVADTPHDTRHAAPVPAGLARG</sequence>
<keyword evidence="2" id="KW-1185">Reference proteome</keyword>
<organism evidence="1 2">
    <name type="scientific">Geodermatophilus telluris</name>
    <dbReference type="NCBI Taxonomy" id="1190417"/>
    <lineage>
        <taxon>Bacteria</taxon>
        <taxon>Bacillati</taxon>
        <taxon>Actinomycetota</taxon>
        <taxon>Actinomycetes</taxon>
        <taxon>Geodermatophilales</taxon>
        <taxon>Geodermatophilaceae</taxon>
        <taxon>Geodermatophilus</taxon>
    </lineage>
</organism>
<dbReference type="AlphaFoldDB" id="A0A1G6V1R9"/>
<evidence type="ECO:0000313" key="2">
    <source>
        <dbReference type="Proteomes" id="UP000199416"/>
    </source>
</evidence>
<dbReference type="RefSeq" id="WP_091368748.1">
    <property type="nucleotide sequence ID" value="NZ_FMZF01000008.1"/>
</dbReference>
<dbReference type="EMBL" id="FMZF01000008">
    <property type="protein sequence ID" value="SDD47424.1"/>
    <property type="molecule type" value="Genomic_DNA"/>
</dbReference>
<dbReference type="OrthoDB" id="5180890at2"/>
<accession>A0A1G6V1R9</accession>